<organism evidence="1 2">
    <name type="scientific">Flavihumibacter fluminis</name>
    <dbReference type="NCBI Taxonomy" id="2909236"/>
    <lineage>
        <taxon>Bacteria</taxon>
        <taxon>Pseudomonadati</taxon>
        <taxon>Bacteroidota</taxon>
        <taxon>Chitinophagia</taxon>
        <taxon>Chitinophagales</taxon>
        <taxon>Chitinophagaceae</taxon>
        <taxon>Flavihumibacter</taxon>
    </lineage>
</organism>
<evidence type="ECO:0000313" key="1">
    <source>
        <dbReference type="EMBL" id="MCF1713774.1"/>
    </source>
</evidence>
<dbReference type="EMBL" id="JAKEVY010000001">
    <property type="protein sequence ID" value="MCF1713774.1"/>
    <property type="molecule type" value="Genomic_DNA"/>
</dbReference>
<gene>
    <name evidence="1" type="ORF">L0U88_03920</name>
</gene>
<evidence type="ECO:0008006" key="3">
    <source>
        <dbReference type="Google" id="ProtNLM"/>
    </source>
</evidence>
<protein>
    <recommendedName>
        <fullName evidence="3">Lipoprotein</fullName>
    </recommendedName>
</protein>
<dbReference type="PROSITE" id="PS51257">
    <property type="entry name" value="PROKAR_LIPOPROTEIN"/>
    <property type="match status" value="1"/>
</dbReference>
<keyword evidence="2" id="KW-1185">Reference proteome</keyword>
<accession>A0ABS9BDI6</accession>
<comment type="caution">
    <text evidence="1">The sequence shown here is derived from an EMBL/GenBank/DDBJ whole genome shotgun (WGS) entry which is preliminary data.</text>
</comment>
<dbReference type="RefSeq" id="WP_234864302.1">
    <property type="nucleotide sequence ID" value="NZ_JAKEVY010000001.1"/>
</dbReference>
<dbReference type="Proteomes" id="UP001200145">
    <property type="component" value="Unassembled WGS sequence"/>
</dbReference>
<reference evidence="1 2" key="1">
    <citation type="submission" date="2022-01" db="EMBL/GenBank/DDBJ databases">
        <title>Flavihumibacter sp. nov., isolated from sediment of a river.</title>
        <authorList>
            <person name="Liu H."/>
        </authorList>
    </citation>
    <scope>NUCLEOTIDE SEQUENCE [LARGE SCALE GENOMIC DNA]</scope>
    <source>
        <strain evidence="1 2">RY-1</strain>
    </source>
</reference>
<name>A0ABS9BDI6_9BACT</name>
<proteinExistence type="predicted"/>
<evidence type="ECO:0000313" key="2">
    <source>
        <dbReference type="Proteomes" id="UP001200145"/>
    </source>
</evidence>
<sequence>MNRYLFCTVCFALFFSSCGIRGIEGRERPVYFTADDIVFTDSLDKKPHMLFHGKYWIDYPCMNTVYLQKGIEAKAYISGPTIFRMDQVPFLVYPGDRIQVVTNPDKNWEATFFSKRKDKRRNAELQVLKRFEQLEKSPELVRLLEYSYQDILDLETRLKTEIIPARIASLQLLDSLSAAYKVGRKFKRATKNYLTDAYNYKVLSLYWLYRDTLLKREVFFSKVRAFLPAINNLNKKVRLDANSGGFIGSVNTAMYPSMGVSSMVRQNLFETCFDTLANTFRGPARDLLLTRLMYHAILFEYEVPEDYVSRYKAYSLNPAYRKILKRARKLYGSDEGENQSASSVVSY</sequence>